<keyword evidence="2" id="KW-1185">Reference proteome</keyword>
<dbReference type="Pfam" id="PF05306">
    <property type="entry name" value="DUF733"/>
    <property type="match status" value="1"/>
</dbReference>
<sequence>MSDNMRSPTATPRAETVSYALYLHRQELERPKRRLMRIAGTKLHLTNELILQQQRRQWEAGVGPAELNYQQRCALNRESIYRDRLWSNMKRQLEKQQHRRQAKLQQMGKL</sequence>
<name>A0A3B0J646_DROGU</name>
<evidence type="ECO:0000313" key="1">
    <source>
        <dbReference type="EMBL" id="SPP77564.1"/>
    </source>
</evidence>
<protein>
    <submittedName>
        <fullName evidence="1">Uncharacterized protein</fullName>
    </submittedName>
</protein>
<dbReference type="InterPro" id="IPR007970">
    <property type="entry name" value="DUF733"/>
</dbReference>
<proteinExistence type="predicted"/>
<dbReference type="EMBL" id="OUUW01000002">
    <property type="protein sequence ID" value="SPP77564.1"/>
    <property type="molecule type" value="Genomic_DNA"/>
</dbReference>
<gene>
    <name evidence="1" type="ORF">DGUA_6G008261</name>
</gene>
<organism evidence="1 2">
    <name type="scientific">Drosophila guanche</name>
    <name type="common">Fruit fly</name>
    <dbReference type="NCBI Taxonomy" id="7266"/>
    <lineage>
        <taxon>Eukaryota</taxon>
        <taxon>Metazoa</taxon>
        <taxon>Ecdysozoa</taxon>
        <taxon>Arthropoda</taxon>
        <taxon>Hexapoda</taxon>
        <taxon>Insecta</taxon>
        <taxon>Pterygota</taxon>
        <taxon>Neoptera</taxon>
        <taxon>Endopterygota</taxon>
        <taxon>Diptera</taxon>
        <taxon>Brachycera</taxon>
        <taxon>Muscomorpha</taxon>
        <taxon>Ephydroidea</taxon>
        <taxon>Drosophilidae</taxon>
        <taxon>Drosophila</taxon>
        <taxon>Sophophora</taxon>
    </lineage>
</organism>
<dbReference type="AlphaFoldDB" id="A0A3B0J646"/>
<reference evidence="2" key="1">
    <citation type="submission" date="2018-01" db="EMBL/GenBank/DDBJ databases">
        <authorList>
            <person name="Alioto T."/>
            <person name="Alioto T."/>
        </authorList>
    </citation>
    <scope>NUCLEOTIDE SEQUENCE [LARGE SCALE GENOMIC DNA]</scope>
</reference>
<dbReference type="Proteomes" id="UP000268350">
    <property type="component" value="Unassembled WGS sequence"/>
</dbReference>
<dbReference type="OMA" id="TAFDLEF"/>
<accession>A0A3B0J646</accession>
<evidence type="ECO:0000313" key="2">
    <source>
        <dbReference type="Proteomes" id="UP000268350"/>
    </source>
</evidence>
<dbReference type="OrthoDB" id="7882409at2759"/>